<dbReference type="Proteomes" id="UP000708208">
    <property type="component" value="Unassembled WGS sequence"/>
</dbReference>
<name>A0A8J2NTP8_9HEXA</name>
<comment type="caution">
    <text evidence="2">The sequence shown here is derived from an EMBL/GenBank/DDBJ whole genome shotgun (WGS) entry which is preliminary data.</text>
</comment>
<feature type="region of interest" description="Disordered" evidence="1">
    <location>
        <begin position="1"/>
        <end position="27"/>
    </location>
</feature>
<proteinExistence type="predicted"/>
<dbReference type="EMBL" id="CAJVCH010023673">
    <property type="protein sequence ID" value="CAG7694976.1"/>
    <property type="molecule type" value="Genomic_DNA"/>
</dbReference>
<sequence>MKKNQRYQPPLRPYEGEEMKKPPFSSKNTTYEFVGDGKIFRGTSPPFGGGARKCSRLPHVNWWKRDGARAKTPKNGLFFWQSLLIADGRVAIARGLKTLFFGFFSAPLRSADLGPQQYEYSSRERESEDEPFCHVSSWSERAARGIDSPSRQPRSTAMPWAVQPFVRISRSMPECLVLSPTIRPLSRVRRVVSSRTSGGR</sequence>
<organism evidence="2 3">
    <name type="scientific">Allacma fusca</name>
    <dbReference type="NCBI Taxonomy" id="39272"/>
    <lineage>
        <taxon>Eukaryota</taxon>
        <taxon>Metazoa</taxon>
        <taxon>Ecdysozoa</taxon>
        <taxon>Arthropoda</taxon>
        <taxon>Hexapoda</taxon>
        <taxon>Collembola</taxon>
        <taxon>Symphypleona</taxon>
        <taxon>Sminthuridae</taxon>
        <taxon>Allacma</taxon>
    </lineage>
</organism>
<evidence type="ECO:0000313" key="2">
    <source>
        <dbReference type="EMBL" id="CAG7694976.1"/>
    </source>
</evidence>
<protein>
    <submittedName>
        <fullName evidence="2">Uncharacterized protein</fullName>
    </submittedName>
</protein>
<evidence type="ECO:0000313" key="3">
    <source>
        <dbReference type="Proteomes" id="UP000708208"/>
    </source>
</evidence>
<keyword evidence="3" id="KW-1185">Reference proteome</keyword>
<accession>A0A8J2NTP8</accession>
<reference evidence="2" key="1">
    <citation type="submission" date="2021-06" db="EMBL/GenBank/DDBJ databases">
        <authorList>
            <person name="Hodson N. C."/>
            <person name="Mongue J. A."/>
            <person name="Jaron S. K."/>
        </authorList>
    </citation>
    <scope>NUCLEOTIDE SEQUENCE</scope>
</reference>
<evidence type="ECO:0000256" key="1">
    <source>
        <dbReference type="SAM" id="MobiDB-lite"/>
    </source>
</evidence>
<gene>
    <name evidence="2" type="ORF">AFUS01_LOCUS3872</name>
</gene>
<dbReference type="AlphaFoldDB" id="A0A8J2NTP8"/>